<protein>
    <recommendedName>
        <fullName evidence="8">AlgX/AlgJ SGNH hydrolase-like domain-containing protein</fullName>
    </recommendedName>
</protein>
<dbReference type="Proteomes" id="UP000321721">
    <property type="component" value="Unassembled WGS sequence"/>
</dbReference>
<keyword evidence="3" id="KW-0808">Transferase</keyword>
<evidence type="ECO:0000256" key="2">
    <source>
        <dbReference type="ARBA" id="ARBA00005182"/>
    </source>
</evidence>
<dbReference type="GO" id="GO:0016740">
    <property type="term" value="F:transferase activity"/>
    <property type="evidence" value="ECO:0007669"/>
    <property type="project" value="UniProtKB-KW"/>
</dbReference>
<keyword evidence="10" id="KW-1185">Reference proteome</keyword>
<keyword evidence="7" id="KW-0472">Membrane</keyword>
<name>A0A5C6RT15_9FLAO</name>
<keyword evidence="4" id="KW-0732">Signal</keyword>
<reference evidence="9 10" key="1">
    <citation type="submission" date="2019-08" db="EMBL/GenBank/DDBJ databases">
        <title>Genome of Vicingus serpentipes NCIMB 15042.</title>
        <authorList>
            <person name="Bowman J.P."/>
        </authorList>
    </citation>
    <scope>NUCLEOTIDE SEQUENCE [LARGE SCALE GENOMIC DNA]</scope>
    <source>
        <strain evidence="9 10">NCIMB 15042</strain>
    </source>
</reference>
<dbReference type="InterPro" id="IPR031811">
    <property type="entry name" value="ALGX/ALGJ_SGNH-like"/>
</dbReference>
<comment type="pathway">
    <text evidence="2">Glycan biosynthesis; alginate biosynthesis.</text>
</comment>
<dbReference type="GO" id="GO:0042597">
    <property type="term" value="C:periplasmic space"/>
    <property type="evidence" value="ECO:0007669"/>
    <property type="project" value="UniProtKB-SubCell"/>
</dbReference>
<keyword evidence="5" id="KW-0574">Periplasm</keyword>
<evidence type="ECO:0000313" key="9">
    <source>
        <dbReference type="EMBL" id="TXB65403.1"/>
    </source>
</evidence>
<feature type="transmembrane region" description="Helical" evidence="7">
    <location>
        <begin position="7"/>
        <end position="24"/>
    </location>
</feature>
<comment type="caution">
    <text evidence="9">The sequence shown here is derived from an EMBL/GenBank/DDBJ whole genome shotgun (WGS) entry which is preliminary data.</text>
</comment>
<evidence type="ECO:0000256" key="6">
    <source>
        <dbReference type="ARBA" id="ARBA00022841"/>
    </source>
</evidence>
<gene>
    <name evidence="9" type="ORF">FRY74_08245</name>
</gene>
<dbReference type="RefSeq" id="WP_147100404.1">
    <property type="nucleotide sequence ID" value="NZ_VOOS01000003.1"/>
</dbReference>
<feature type="transmembrane region" description="Helical" evidence="7">
    <location>
        <begin position="30"/>
        <end position="47"/>
    </location>
</feature>
<dbReference type="GO" id="GO:0042121">
    <property type="term" value="P:alginic acid biosynthetic process"/>
    <property type="evidence" value="ECO:0007669"/>
    <property type="project" value="UniProtKB-UniPathway"/>
</dbReference>
<dbReference type="AlphaFoldDB" id="A0A5C6RT15"/>
<dbReference type="OrthoDB" id="175771at2"/>
<accession>A0A5C6RT15</accession>
<evidence type="ECO:0000256" key="5">
    <source>
        <dbReference type="ARBA" id="ARBA00022764"/>
    </source>
</evidence>
<evidence type="ECO:0000256" key="7">
    <source>
        <dbReference type="SAM" id="Phobius"/>
    </source>
</evidence>
<dbReference type="UniPathway" id="UPA00286"/>
<evidence type="ECO:0000259" key="8">
    <source>
        <dbReference type="Pfam" id="PF16822"/>
    </source>
</evidence>
<sequence length="432" mass="52024">MSKIIKYIIIGICITSVLFFFLKRFFATDITLFIALTIAVAVSIILYKKKQLNFTFNQTLLVFSFVSILFIPFFGEKQNESLENRSLEQFPEWRWSNVWKFFRDYQNYFNDRFTLKNELVAFYGELKYDRLKLNNLTSQVVFGKEGWMFFNEKKALDNISIEFTLQELKRINYNLTLITIWFEEHGIKYYLTFPPSKPRVHNEKAPDFLNERLTYSSSDQLFEYLKLNSRYNFINYVDELRKAKKDNPVYLKYDTHWNERGAYFGYKKILDVLNKDFPKLHPYELSDFNIKKQTMQTGDLLHLLGYKTQYAYLEDAFTPKDGNLPQLTYTTRFPDNPDNVFQVFEMQNDTLDIDIYVIRDSYSENLKKFLSLNFNKSVYDWTPRISIPRILEYKPNIIVHEILERFNYEYFNLPPEIENDTAFVNRFNFEDF</sequence>
<evidence type="ECO:0000256" key="1">
    <source>
        <dbReference type="ARBA" id="ARBA00004418"/>
    </source>
</evidence>
<feature type="transmembrane region" description="Helical" evidence="7">
    <location>
        <begin position="54"/>
        <end position="75"/>
    </location>
</feature>
<keyword evidence="7" id="KW-1133">Transmembrane helix</keyword>
<keyword evidence="7" id="KW-0812">Transmembrane</keyword>
<comment type="subcellular location">
    <subcellularLocation>
        <location evidence="1">Periplasm</location>
    </subcellularLocation>
</comment>
<feature type="domain" description="AlgX/AlgJ SGNH hydrolase-like" evidence="8">
    <location>
        <begin position="140"/>
        <end position="378"/>
    </location>
</feature>
<organism evidence="9 10">
    <name type="scientific">Vicingus serpentipes</name>
    <dbReference type="NCBI Taxonomy" id="1926625"/>
    <lineage>
        <taxon>Bacteria</taxon>
        <taxon>Pseudomonadati</taxon>
        <taxon>Bacteroidota</taxon>
        <taxon>Flavobacteriia</taxon>
        <taxon>Flavobacteriales</taxon>
        <taxon>Vicingaceae</taxon>
        <taxon>Vicingus</taxon>
    </lineage>
</organism>
<keyword evidence="6" id="KW-0016">Alginate biosynthesis</keyword>
<dbReference type="Pfam" id="PF16822">
    <property type="entry name" value="ALGX"/>
    <property type="match status" value="1"/>
</dbReference>
<proteinExistence type="predicted"/>
<evidence type="ECO:0000256" key="3">
    <source>
        <dbReference type="ARBA" id="ARBA00022679"/>
    </source>
</evidence>
<evidence type="ECO:0000256" key="4">
    <source>
        <dbReference type="ARBA" id="ARBA00022729"/>
    </source>
</evidence>
<dbReference type="EMBL" id="VOOS01000003">
    <property type="protein sequence ID" value="TXB65403.1"/>
    <property type="molecule type" value="Genomic_DNA"/>
</dbReference>
<evidence type="ECO:0000313" key="10">
    <source>
        <dbReference type="Proteomes" id="UP000321721"/>
    </source>
</evidence>